<dbReference type="AlphaFoldDB" id="A0A1J4K6R9"/>
<dbReference type="InterPro" id="IPR026704">
    <property type="entry name" value="KATNIP"/>
</dbReference>
<keyword evidence="2" id="KW-1185">Reference proteome</keyword>
<dbReference type="RefSeq" id="XP_068360297.1">
    <property type="nucleotide sequence ID" value="XM_068490012.1"/>
</dbReference>
<sequence length="472" mass="53940">MENFEKISELNILLNYFSNQLFCELKNFMNPNVPASPLKIQPKPTQMLPNIKNTSRTVLTSTSFMKKQNIKKPPSNASFILKSMTNLTKQMTMSRRNSYEVKQLTSSISDLTNTIIIQIESNYGNPKKISCSSLDILGSHKRPLPIKSITYKSLPHCNTLQKLVNGVLIKNNEKDIWWANWPPQPPMTNITIIIHTIGEVPDSIRVWPNPMDPTSNLKNIKVYSNGVLYYSGDLPETFGLIIPLKEVRVEDDESDDENHKNEPNVSLFELKCLRECQSDFIPPLFDKYGEIPTMSCQNITIGILDSYGDPEIFSIQNIKIFDMNGEAMDVVQNCAIEAESCGNCPSPNFLFINSKNKESDLMKYKTENNSYNEYKSYVRWHGRLSKPMSKIHVRFKTPVKVSCIQFSTIVKSDEDIKIAARKVNIFAANKKIWAGRLKLSKNYDRRGCNSNTFVFFAENETLQNKILDNNDV</sequence>
<comment type="caution">
    <text evidence="1">The sequence shown here is derived from an EMBL/GenBank/DDBJ whole genome shotgun (WGS) entry which is preliminary data.</text>
</comment>
<dbReference type="OrthoDB" id="304622at2759"/>
<gene>
    <name evidence="1" type="ORF">TRFO_01285</name>
</gene>
<proteinExistence type="predicted"/>
<protein>
    <recommendedName>
        <fullName evidence="3">KATNIP domain-containing protein</fullName>
    </recommendedName>
</protein>
<dbReference type="GeneID" id="94824716"/>
<dbReference type="VEuPathDB" id="TrichDB:TRFO_01285"/>
<dbReference type="EMBL" id="MLAK01000704">
    <property type="protein sequence ID" value="OHT07161.1"/>
    <property type="molecule type" value="Genomic_DNA"/>
</dbReference>
<dbReference type="PANTHER" id="PTHR21534:SF0">
    <property type="entry name" value="KATANIN-INTERACTING PROTEIN"/>
    <property type="match status" value="1"/>
</dbReference>
<evidence type="ECO:0000313" key="2">
    <source>
        <dbReference type="Proteomes" id="UP000179807"/>
    </source>
</evidence>
<organism evidence="1 2">
    <name type="scientific">Tritrichomonas foetus</name>
    <dbReference type="NCBI Taxonomy" id="1144522"/>
    <lineage>
        <taxon>Eukaryota</taxon>
        <taxon>Metamonada</taxon>
        <taxon>Parabasalia</taxon>
        <taxon>Tritrichomonadida</taxon>
        <taxon>Tritrichomonadidae</taxon>
        <taxon>Tritrichomonas</taxon>
    </lineage>
</organism>
<name>A0A1J4K6R9_9EUKA</name>
<dbReference type="Proteomes" id="UP000179807">
    <property type="component" value="Unassembled WGS sequence"/>
</dbReference>
<evidence type="ECO:0000313" key="1">
    <source>
        <dbReference type="EMBL" id="OHT07161.1"/>
    </source>
</evidence>
<dbReference type="PANTHER" id="PTHR21534">
    <property type="entry name" value="KATANIN-INTERACTING PROTEIN"/>
    <property type="match status" value="1"/>
</dbReference>
<reference evidence="1" key="1">
    <citation type="submission" date="2016-10" db="EMBL/GenBank/DDBJ databases">
        <authorList>
            <person name="Benchimol M."/>
            <person name="Almeida L.G."/>
            <person name="Vasconcelos A.T."/>
            <person name="Perreira-Neves A."/>
            <person name="Rosa I.A."/>
            <person name="Tasca T."/>
            <person name="Bogo M.R."/>
            <person name="de Souza W."/>
        </authorList>
    </citation>
    <scope>NUCLEOTIDE SEQUENCE [LARGE SCALE GENOMIC DNA]</scope>
    <source>
        <strain evidence="1">K</strain>
    </source>
</reference>
<accession>A0A1J4K6R9</accession>
<evidence type="ECO:0008006" key="3">
    <source>
        <dbReference type="Google" id="ProtNLM"/>
    </source>
</evidence>